<protein>
    <submittedName>
        <fullName evidence="3">Glycosyl transferase family 2</fullName>
    </submittedName>
</protein>
<dbReference type="Pfam" id="PF00535">
    <property type="entry name" value="Glycos_transf_2"/>
    <property type="match status" value="1"/>
</dbReference>
<sequence>MNTSINKLSIVIITKNEEKFIGDAIKSSLFADEVLILDSGSNDTTCKIASELGAKVFEEEWRGFGAQKNRAVELASYDWVFVLDSDERITEELKKEIIKTLENPSANGYFVARLNNFFGKDIKTCGLYPDYSIRLFNKKFGKFNEVPVHESVQLETKARYLKNHMIHLAYENIDEFISKQNRYSTLNHKKKSILKAIINPYWTFFKLYILKQGFKDGWHGFVISKLYAQYTFWKYIK</sequence>
<dbReference type="AlphaFoldDB" id="D5V0T9"/>
<dbReference type="STRING" id="572480.Arnit_2250"/>
<dbReference type="EMBL" id="CP001999">
    <property type="protein sequence ID" value="ADG93901.1"/>
    <property type="molecule type" value="Genomic_DNA"/>
</dbReference>
<dbReference type="OrthoDB" id="9815923at2"/>
<dbReference type="CAZy" id="GT2">
    <property type="family name" value="Glycosyltransferase Family 2"/>
</dbReference>
<evidence type="ECO:0000313" key="3">
    <source>
        <dbReference type="EMBL" id="ADG93901.1"/>
    </source>
</evidence>
<proteinExistence type="inferred from homology"/>
<name>D5V0T9_ARCNC</name>
<dbReference type="eggNOG" id="COG1216">
    <property type="taxonomic scope" value="Bacteria"/>
</dbReference>
<comment type="similarity">
    <text evidence="1">Belongs to the glycosyltransferase 2 family. WaaE/KdtX subfamily.</text>
</comment>
<reference evidence="3 4" key="1">
    <citation type="journal article" date="2010" name="Stand. Genomic Sci.">
        <title>Complete genome sequence of Arcobacter nitrofigilis type strain (CI).</title>
        <authorList>
            <person name="Pati A."/>
            <person name="Gronow S."/>
            <person name="Lapidus A."/>
            <person name="Copeland A."/>
            <person name="Glavina Del Rio T."/>
            <person name="Nolan M."/>
            <person name="Lucas S."/>
            <person name="Tice H."/>
            <person name="Cheng J.F."/>
            <person name="Han C."/>
            <person name="Chertkov O."/>
            <person name="Bruce D."/>
            <person name="Tapia R."/>
            <person name="Goodwin L."/>
            <person name="Pitluck S."/>
            <person name="Liolios K."/>
            <person name="Ivanova N."/>
            <person name="Mavromatis K."/>
            <person name="Chen A."/>
            <person name="Palaniappan K."/>
            <person name="Land M."/>
            <person name="Hauser L."/>
            <person name="Chang Y.J."/>
            <person name="Jeffries C.D."/>
            <person name="Detter J.C."/>
            <person name="Rohde M."/>
            <person name="Goker M."/>
            <person name="Bristow J."/>
            <person name="Eisen J.A."/>
            <person name="Markowitz V."/>
            <person name="Hugenholtz P."/>
            <person name="Klenk H.P."/>
            <person name="Kyrpides N.C."/>
        </authorList>
    </citation>
    <scope>NUCLEOTIDE SEQUENCE [LARGE SCALE GENOMIC DNA]</scope>
    <source>
        <strain evidence="4">ATCC 33309 / DSM 7299 / CCUG 15893 / LMG 7604 / NCTC 12251 / CI</strain>
    </source>
</reference>
<evidence type="ECO:0000256" key="1">
    <source>
        <dbReference type="ARBA" id="ARBA00038494"/>
    </source>
</evidence>
<evidence type="ECO:0000259" key="2">
    <source>
        <dbReference type="Pfam" id="PF00535"/>
    </source>
</evidence>
<dbReference type="PANTHER" id="PTHR43630:SF2">
    <property type="entry name" value="GLYCOSYLTRANSFERASE"/>
    <property type="match status" value="1"/>
</dbReference>
<dbReference type="Proteomes" id="UP000000939">
    <property type="component" value="Chromosome"/>
</dbReference>
<accession>D5V0T9</accession>
<dbReference type="InterPro" id="IPR001173">
    <property type="entry name" value="Glyco_trans_2-like"/>
</dbReference>
<dbReference type="InterPro" id="IPR029044">
    <property type="entry name" value="Nucleotide-diphossugar_trans"/>
</dbReference>
<dbReference type="HOGENOM" id="CLU_065962_1_0_7"/>
<feature type="domain" description="Glycosyltransferase 2-like" evidence="2">
    <location>
        <begin position="9"/>
        <end position="121"/>
    </location>
</feature>
<dbReference type="RefSeq" id="WP_013136046.1">
    <property type="nucleotide sequence ID" value="NC_014166.1"/>
</dbReference>
<dbReference type="SUPFAM" id="SSF53448">
    <property type="entry name" value="Nucleotide-diphospho-sugar transferases"/>
    <property type="match status" value="1"/>
</dbReference>
<gene>
    <name evidence="3" type="ordered locus">Arnit_2250</name>
</gene>
<keyword evidence="4" id="KW-1185">Reference proteome</keyword>
<dbReference type="PANTHER" id="PTHR43630">
    <property type="entry name" value="POLY-BETA-1,6-N-ACETYL-D-GLUCOSAMINE SYNTHASE"/>
    <property type="match status" value="1"/>
</dbReference>
<dbReference type="KEGG" id="ant:Arnit_2250"/>
<keyword evidence="3" id="KW-0808">Transferase</keyword>
<dbReference type="CDD" id="cd02511">
    <property type="entry name" value="Beta4Glucosyltransferase"/>
    <property type="match status" value="1"/>
</dbReference>
<organism evidence="3 4">
    <name type="scientific">Arcobacter nitrofigilis (strain ATCC 33309 / DSM 7299 / CCUG 15893 / LMG 7604 / NCTC 12251 / CI)</name>
    <name type="common">Campylobacter nitrofigilis</name>
    <dbReference type="NCBI Taxonomy" id="572480"/>
    <lineage>
        <taxon>Bacteria</taxon>
        <taxon>Pseudomonadati</taxon>
        <taxon>Campylobacterota</taxon>
        <taxon>Epsilonproteobacteria</taxon>
        <taxon>Campylobacterales</taxon>
        <taxon>Arcobacteraceae</taxon>
        <taxon>Arcobacter</taxon>
    </lineage>
</organism>
<evidence type="ECO:0000313" key="4">
    <source>
        <dbReference type="Proteomes" id="UP000000939"/>
    </source>
</evidence>
<dbReference type="GO" id="GO:0016740">
    <property type="term" value="F:transferase activity"/>
    <property type="evidence" value="ECO:0007669"/>
    <property type="project" value="UniProtKB-KW"/>
</dbReference>
<dbReference type="Gene3D" id="3.90.550.10">
    <property type="entry name" value="Spore Coat Polysaccharide Biosynthesis Protein SpsA, Chain A"/>
    <property type="match status" value="1"/>
</dbReference>